<comment type="caution">
    <text evidence="3">The sequence shown here is derived from an EMBL/GenBank/DDBJ whole genome shotgun (WGS) entry which is preliminary data.</text>
</comment>
<dbReference type="RefSeq" id="WP_123695907.1">
    <property type="nucleotide sequence ID" value="NZ_RKHJ01000001.1"/>
</dbReference>
<organism evidence="3 4">
    <name type="scientific">Agrococcus jenensis</name>
    <dbReference type="NCBI Taxonomy" id="46353"/>
    <lineage>
        <taxon>Bacteria</taxon>
        <taxon>Bacillati</taxon>
        <taxon>Actinomycetota</taxon>
        <taxon>Actinomycetes</taxon>
        <taxon>Micrococcales</taxon>
        <taxon>Microbacteriaceae</taxon>
        <taxon>Agrococcus</taxon>
    </lineage>
</organism>
<evidence type="ECO:0000313" key="3">
    <source>
        <dbReference type="EMBL" id="ROR64729.1"/>
    </source>
</evidence>
<dbReference type="Gene3D" id="1.10.10.10">
    <property type="entry name" value="Winged helix-like DNA-binding domain superfamily/Winged helix DNA-binding domain"/>
    <property type="match status" value="1"/>
</dbReference>
<dbReference type="InterPro" id="IPR018309">
    <property type="entry name" value="Tscrpt_reg_PadR_C"/>
</dbReference>
<gene>
    <name evidence="3" type="ORF">EDD26_0076</name>
</gene>
<feature type="domain" description="Transcription regulator PadR N-terminal" evidence="1">
    <location>
        <begin position="7"/>
        <end position="79"/>
    </location>
</feature>
<sequence>MILSRIILGLLAIAPMTGADLKRHFDSTVTHLWSADKAQIYRTLAALVEQGFASVTVVPGTNAPDRQEHHLTDAGRAALVAWLRSDLDRQPEREAFLARLFVADALDDADVVALVERRRAAALEQLAVYEGIRASTPPAEDRGQRLRLATLDHGIRHVRTELVWLDALEEQLR</sequence>
<dbReference type="InterPro" id="IPR036390">
    <property type="entry name" value="WH_DNA-bd_sf"/>
</dbReference>
<dbReference type="Gene3D" id="6.10.140.190">
    <property type="match status" value="1"/>
</dbReference>
<dbReference type="OrthoDB" id="3186544at2"/>
<dbReference type="Pfam" id="PF03551">
    <property type="entry name" value="PadR"/>
    <property type="match status" value="1"/>
</dbReference>
<name>A0A3N2ANU7_9MICO</name>
<evidence type="ECO:0000259" key="1">
    <source>
        <dbReference type="Pfam" id="PF03551"/>
    </source>
</evidence>
<protein>
    <submittedName>
        <fullName evidence="3">PadR family transcriptional regulator</fullName>
    </submittedName>
</protein>
<dbReference type="SUPFAM" id="SSF46785">
    <property type="entry name" value="Winged helix' DNA-binding domain"/>
    <property type="match status" value="1"/>
</dbReference>
<feature type="domain" description="Transcription regulator PadR C-terminal" evidence="2">
    <location>
        <begin position="93"/>
        <end position="172"/>
    </location>
</feature>
<dbReference type="PANTHER" id="PTHR43252">
    <property type="entry name" value="TRANSCRIPTIONAL REGULATOR YQJI"/>
    <property type="match status" value="1"/>
</dbReference>
<dbReference type="Proteomes" id="UP000275456">
    <property type="component" value="Unassembled WGS sequence"/>
</dbReference>
<dbReference type="Pfam" id="PF10400">
    <property type="entry name" value="Vir_act_alpha_C"/>
    <property type="match status" value="1"/>
</dbReference>
<dbReference type="EMBL" id="RKHJ01000001">
    <property type="protein sequence ID" value="ROR64729.1"/>
    <property type="molecule type" value="Genomic_DNA"/>
</dbReference>
<dbReference type="AlphaFoldDB" id="A0A3N2ANU7"/>
<evidence type="ECO:0000313" key="4">
    <source>
        <dbReference type="Proteomes" id="UP000275456"/>
    </source>
</evidence>
<proteinExistence type="predicted"/>
<reference evidence="3 4" key="1">
    <citation type="submission" date="2018-11" db="EMBL/GenBank/DDBJ databases">
        <title>Sequencing the genomes of 1000 actinobacteria strains.</title>
        <authorList>
            <person name="Klenk H.-P."/>
        </authorList>
    </citation>
    <scope>NUCLEOTIDE SEQUENCE [LARGE SCALE GENOMIC DNA]</scope>
    <source>
        <strain evidence="3 4">DSM 9580</strain>
    </source>
</reference>
<dbReference type="InterPro" id="IPR005149">
    <property type="entry name" value="Tscrpt_reg_PadR_N"/>
</dbReference>
<keyword evidence="4" id="KW-1185">Reference proteome</keyword>
<dbReference type="InterPro" id="IPR036388">
    <property type="entry name" value="WH-like_DNA-bd_sf"/>
</dbReference>
<accession>A0A3N2ANU7</accession>
<evidence type="ECO:0000259" key="2">
    <source>
        <dbReference type="Pfam" id="PF10400"/>
    </source>
</evidence>
<dbReference type="PANTHER" id="PTHR43252:SF2">
    <property type="entry name" value="TRANSCRIPTION REGULATOR, PADR-LIKE FAMILY"/>
    <property type="match status" value="1"/>
</dbReference>